<gene>
    <name evidence="3" type="ORF">ACFOFO_06795</name>
</gene>
<dbReference type="Proteomes" id="UP001595530">
    <property type="component" value="Unassembled WGS sequence"/>
</dbReference>
<feature type="signal peptide" evidence="2">
    <location>
        <begin position="1"/>
        <end position="35"/>
    </location>
</feature>
<keyword evidence="4" id="KW-1185">Reference proteome</keyword>
<proteinExistence type="predicted"/>
<comment type="caution">
    <text evidence="3">The sequence shown here is derived from an EMBL/GenBank/DDBJ whole genome shotgun (WGS) entry which is preliminary data.</text>
</comment>
<evidence type="ECO:0000256" key="1">
    <source>
        <dbReference type="SAM" id="MobiDB-lite"/>
    </source>
</evidence>
<dbReference type="EMBL" id="JBHRTP010000018">
    <property type="protein sequence ID" value="MFC3107667.1"/>
    <property type="molecule type" value="Genomic_DNA"/>
</dbReference>
<dbReference type="SUPFAM" id="SSF55797">
    <property type="entry name" value="PR-1-like"/>
    <property type="match status" value="1"/>
</dbReference>
<dbReference type="PANTHER" id="PTHR31157:SF1">
    <property type="entry name" value="SCP DOMAIN-CONTAINING PROTEIN"/>
    <property type="match status" value="1"/>
</dbReference>
<reference evidence="4" key="1">
    <citation type="journal article" date="2019" name="Int. J. Syst. Evol. Microbiol.">
        <title>The Global Catalogue of Microorganisms (GCM) 10K type strain sequencing project: providing services to taxonomists for standard genome sequencing and annotation.</title>
        <authorList>
            <consortium name="The Broad Institute Genomics Platform"/>
            <consortium name="The Broad Institute Genome Sequencing Center for Infectious Disease"/>
            <person name="Wu L."/>
            <person name="Ma J."/>
        </authorList>
    </citation>
    <scope>NUCLEOTIDE SEQUENCE [LARGE SCALE GENOMIC DNA]</scope>
    <source>
        <strain evidence="4">KCTC 42986</strain>
    </source>
</reference>
<dbReference type="Gene3D" id="3.40.33.10">
    <property type="entry name" value="CAP"/>
    <property type="match status" value="1"/>
</dbReference>
<accession>A0ABV7F1G0</accession>
<evidence type="ECO:0000313" key="3">
    <source>
        <dbReference type="EMBL" id="MFC3107667.1"/>
    </source>
</evidence>
<name>A0ABV7F1G0_9BURK</name>
<evidence type="ECO:0000256" key="2">
    <source>
        <dbReference type="SAM" id="SignalP"/>
    </source>
</evidence>
<feature type="region of interest" description="Disordered" evidence="1">
    <location>
        <begin position="35"/>
        <end position="56"/>
    </location>
</feature>
<dbReference type="CDD" id="cd05379">
    <property type="entry name" value="CAP_bacterial"/>
    <property type="match status" value="1"/>
</dbReference>
<keyword evidence="2" id="KW-0732">Signal</keyword>
<organism evidence="3 4">
    <name type="scientific">Undibacterium arcticum</name>
    <dbReference type="NCBI Taxonomy" id="1762892"/>
    <lineage>
        <taxon>Bacteria</taxon>
        <taxon>Pseudomonadati</taxon>
        <taxon>Pseudomonadota</taxon>
        <taxon>Betaproteobacteria</taxon>
        <taxon>Burkholderiales</taxon>
        <taxon>Oxalobacteraceae</taxon>
        <taxon>Undibacterium</taxon>
    </lineage>
</organism>
<dbReference type="PANTHER" id="PTHR31157">
    <property type="entry name" value="SCP DOMAIN-CONTAINING PROTEIN"/>
    <property type="match status" value="1"/>
</dbReference>
<feature type="chain" id="PRO_5047420397" evidence="2">
    <location>
        <begin position="36"/>
        <end position="350"/>
    </location>
</feature>
<dbReference type="RefSeq" id="WP_390321586.1">
    <property type="nucleotide sequence ID" value="NZ_JBHSUQ010000001.1"/>
</dbReference>
<sequence>MWGVLMLRPQRNFQILAIAASAALLLTACGGGDNAANPSTSPSTQQQPPEVGAPGMTGDIATDGFNWFNFRRQQLALPALPRNGLIDAAARGHSNYQVLNNTITHDQTTGNPGFTGKDIRERLAAAGYMLSPTSFAFGEVISKTSGLTGFDNADELIRAIYHRFVIFEPMFKEGGAGAATASNGATYFTTDFVANNGFGPGIGAGQIVGYPFDQQQRIATSFDHGTETPDPVPPSLYPQYQGMSVGYPVSVHANLTQRIDVASQNFTIMPIGSTTPLPALLLSYATDPGSASEPHPTPISAAAIIPLTPLAANTRYQVRFSGTICSADIDTNLCSSAPVALTRSWTFTTR</sequence>
<dbReference type="InterPro" id="IPR035940">
    <property type="entry name" value="CAP_sf"/>
</dbReference>
<evidence type="ECO:0000313" key="4">
    <source>
        <dbReference type="Proteomes" id="UP001595530"/>
    </source>
</evidence>
<feature type="compositionally biased region" description="Low complexity" evidence="1">
    <location>
        <begin position="38"/>
        <end position="49"/>
    </location>
</feature>
<protein>
    <submittedName>
        <fullName evidence="3">CAP domain-containing protein</fullName>
    </submittedName>
</protein>